<evidence type="ECO:0000313" key="3">
    <source>
        <dbReference type="Proteomes" id="UP000232688"/>
    </source>
</evidence>
<name>A0A2N0SKU9_9GLOM</name>
<sequence length="141" mass="17300">MQRLPVEVAERIITNLSDKDLFIGSSVCRVWWQIVRQEAYKRWKKYACRIGDIYKEIQAIREREQKEEIEWQEASYAVEKLNNCMGTFTGNQVYIINKMLKYEMIVDPQEREIIKYTSSEFNWGKDPWRFDWEWNEWTQQE</sequence>
<dbReference type="PROSITE" id="PS50181">
    <property type="entry name" value="FBOX"/>
    <property type="match status" value="1"/>
</dbReference>
<dbReference type="Proteomes" id="UP000232688">
    <property type="component" value="Unassembled WGS sequence"/>
</dbReference>
<dbReference type="CDD" id="cd09917">
    <property type="entry name" value="F-box_SF"/>
    <property type="match status" value="1"/>
</dbReference>
<dbReference type="SUPFAM" id="SSF81383">
    <property type="entry name" value="F-box domain"/>
    <property type="match status" value="1"/>
</dbReference>
<comment type="caution">
    <text evidence="2">The sequence shown here is derived from an EMBL/GenBank/DDBJ whole genome shotgun (WGS) entry which is preliminary data.</text>
</comment>
<proteinExistence type="predicted"/>
<dbReference type="VEuPathDB" id="FungiDB:RhiirA1_518316"/>
<dbReference type="Gene3D" id="1.20.1280.50">
    <property type="match status" value="1"/>
</dbReference>
<dbReference type="Pfam" id="PF12937">
    <property type="entry name" value="F-box-like"/>
    <property type="match status" value="1"/>
</dbReference>
<dbReference type="InterPro" id="IPR001810">
    <property type="entry name" value="F-box_dom"/>
</dbReference>
<organism evidence="2 3">
    <name type="scientific">Rhizophagus irregularis</name>
    <dbReference type="NCBI Taxonomy" id="588596"/>
    <lineage>
        <taxon>Eukaryota</taxon>
        <taxon>Fungi</taxon>
        <taxon>Fungi incertae sedis</taxon>
        <taxon>Mucoromycota</taxon>
        <taxon>Glomeromycotina</taxon>
        <taxon>Glomeromycetes</taxon>
        <taxon>Glomerales</taxon>
        <taxon>Glomeraceae</taxon>
        <taxon>Rhizophagus</taxon>
    </lineage>
</organism>
<reference evidence="2 3" key="2">
    <citation type="submission" date="2017-10" db="EMBL/GenBank/DDBJ databases">
        <title>Genome analyses suggest a sexual origin of heterokaryosis in a supposedly ancient asexual fungus.</title>
        <authorList>
            <person name="Corradi N."/>
            <person name="Sedzielewska K."/>
            <person name="Noel J."/>
            <person name="Charron P."/>
            <person name="Farinelli L."/>
            <person name="Marton T."/>
            <person name="Kruger M."/>
            <person name="Pelin A."/>
            <person name="Brachmann A."/>
            <person name="Corradi N."/>
        </authorList>
    </citation>
    <scope>NUCLEOTIDE SEQUENCE [LARGE SCALE GENOMIC DNA]</scope>
    <source>
        <strain evidence="2 3">A1</strain>
    </source>
</reference>
<dbReference type="EMBL" id="LLXH01000007">
    <property type="protein sequence ID" value="PKC76158.1"/>
    <property type="molecule type" value="Genomic_DNA"/>
</dbReference>
<dbReference type="InterPro" id="IPR036047">
    <property type="entry name" value="F-box-like_dom_sf"/>
</dbReference>
<reference evidence="2 3" key="1">
    <citation type="submission" date="2017-10" db="EMBL/GenBank/DDBJ databases">
        <title>Extensive intraspecific genome diversity in a model arbuscular mycorrhizal fungus.</title>
        <authorList>
            <person name="Chen E.C.H."/>
            <person name="Morin E."/>
            <person name="Baudet D."/>
            <person name="Noel J."/>
            <person name="Ndikumana S."/>
            <person name="Charron P."/>
            <person name="St-Onge C."/>
            <person name="Giorgi J."/>
            <person name="Grigoriev I.V."/>
            <person name="Roux C."/>
            <person name="Martin F.M."/>
            <person name="Corradi N."/>
        </authorList>
    </citation>
    <scope>NUCLEOTIDE SEQUENCE [LARGE SCALE GENOMIC DNA]</scope>
    <source>
        <strain evidence="2 3">A1</strain>
    </source>
</reference>
<evidence type="ECO:0000259" key="1">
    <source>
        <dbReference type="PROSITE" id="PS50181"/>
    </source>
</evidence>
<dbReference type="AlphaFoldDB" id="A0A2N0SKU9"/>
<evidence type="ECO:0000313" key="2">
    <source>
        <dbReference type="EMBL" id="PKC76158.1"/>
    </source>
</evidence>
<dbReference type="VEuPathDB" id="FungiDB:FUN_015465"/>
<feature type="domain" description="F-box" evidence="1">
    <location>
        <begin position="1"/>
        <end position="46"/>
    </location>
</feature>
<gene>
    <name evidence="2" type="ORF">RhiirA1_518316</name>
</gene>
<protein>
    <recommendedName>
        <fullName evidence="1">F-box domain-containing protein</fullName>
    </recommendedName>
</protein>
<accession>A0A2N0SKU9</accession>